<dbReference type="PANTHER" id="PTHR42852">
    <property type="entry name" value="THIOL:DISULFIDE INTERCHANGE PROTEIN DSBE"/>
    <property type="match status" value="1"/>
</dbReference>
<dbReference type="InterPro" id="IPR013766">
    <property type="entry name" value="Thioredoxin_domain"/>
</dbReference>
<protein>
    <submittedName>
        <fullName evidence="3">Redoxin domain-containing protein</fullName>
    </submittedName>
</protein>
<dbReference type="InterPro" id="IPR036249">
    <property type="entry name" value="Thioredoxin-like_sf"/>
</dbReference>
<reference evidence="3 4" key="1">
    <citation type="submission" date="2020-09" db="EMBL/GenBank/DDBJ databases">
        <title>Genome seq and assembly of Chryseobacterium sp.</title>
        <authorList>
            <person name="Chhetri G."/>
        </authorList>
    </citation>
    <scope>NUCLEOTIDE SEQUENCE [LARGE SCALE GENOMIC DNA]</scope>
    <source>
        <strain evidence="3 4">GCR10</strain>
    </source>
</reference>
<dbReference type="InterPro" id="IPR000866">
    <property type="entry name" value="AhpC/TSA"/>
</dbReference>
<accession>A0ABR8ZET5</accession>
<dbReference type="PROSITE" id="PS51257">
    <property type="entry name" value="PROKAR_LIPOPROTEIN"/>
    <property type="match status" value="1"/>
</dbReference>
<gene>
    <name evidence="3" type="ORF">IC610_15435</name>
</gene>
<proteinExistence type="predicted"/>
<evidence type="ECO:0000259" key="2">
    <source>
        <dbReference type="PROSITE" id="PS51352"/>
    </source>
</evidence>
<keyword evidence="4" id="KW-1185">Reference proteome</keyword>
<evidence type="ECO:0000256" key="1">
    <source>
        <dbReference type="SAM" id="MobiDB-lite"/>
    </source>
</evidence>
<dbReference type="Gene3D" id="3.40.30.10">
    <property type="entry name" value="Glutaredoxin"/>
    <property type="match status" value="1"/>
</dbReference>
<evidence type="ECO:0000313" key="3">
    <source>
        <dbReference type="EMBL" id="MBD8083811.1"/>
    </source>
</evidence>
<feature type="domain" description="Thioredoxin" evidence="2">
    <location>
        <begin position="331"/>
        <end position="476"/>
    </location>
</feature>
<sequence>MKKYLLLFVIAIFVMSCSKKVEIKGKIAGSSPLERIEFVEASGVATLPLTNIGLDKDGNFTGTFEAPKDGMYLMNYAGKSNLIFLKGGQNINISGNSATFPNEFTVTGDGKADNEFYQACQKFLMTYGQTIDIQTLSSGTEDAFLKGIQKISADLNKNIEENVKKFNPGKEVIEWKKNDVNTAILNVMAGYEMSKKQQNAGNPSFKVSKAFTDYENKLQEDKEKMVASSPFFRQYLLTKISMDFQKFAEAKAKGKTDISTSELFNDFLKTKKDLSQTTKDYLLAFVIAQSDMHLGTPAKASAKISEIIEKDIKDSSVKEDLKKMQFAINGVKIGEAAPDVKLTKQDGSAFKLSDNGGKPTVVMFYASWNPYIAEGTAPVVKEVVNFYKAKMNFVFVNLDDTKDQFTKTSKAMFTGVQGTNVYGEGGLNSDAAKKFGIYGFKLPCYIVLDKAGKVASRPYMNLGEPELVSILDKQTGLSAPMAAPNPQQQQQMLTPEQMQQMQEMAAQQQQQQQPAQTK</sequence>
<dbReference type="EMBL" id="JACYFS010000005">
    <property type="protein sequence ID" value="MBD8083811.1"/>
    <property type="molecule type" value="Genomic_DNA"/>
</dbReference>
<dbReference type="RefSeq" id="WP_191737655.1">
    <property type="nucleotide sequence ID" value="NZ_JACYFS010000005.1"/>
</dbReference>
<dbReference type="PANTHER" id="PTHR42852:SF17">
    <property type="entry name" value="THIOREDOXIN-LIKE PROTEIN HI_1115"/>
    <property type="match status" value="1"/>
</dbReference>
<organism evidence="3 4">
    <name type="scientific">Chryseobacterium caseinilyticum</name>
    <dbReference type="NCBI Taxonomy" id="2771428"/>
    <lineage>
        <taxon>Bacteria</taxon>
        <taxon>Pseudomonadati</taxon>
        <taxon>Bacteroidota</taxon>
        <taxon>Flavobacteriia</taxon>
        <taxon>Flavobacteriales</taxon>
        <taxon>Weeksellaceae</taxon>
        <taxon>Chryseobacterium group</taxon>
        <taxon>Chryseobacterium</taxon>
    </lineage>
</organism>
<feature type="region of interest" description="Disordered" evidence="1">
    <location>
        <begin position="478"/>
        <end position="518"/>
    </location>
</feature>
<dbReference type="Pfam" id="PF00578">
    <property type="entry name" value="AhpC-TSA"/>
    <property type="match status" value="1"/>
</dbReference>
<comment type="caution">
    <text evidence="3">The sequence shown here is derived from an EMBL/GenBank/DDBJ whole genome shotgun (WGS) entry which is preliminary data.</text>
</comment>
<name>A0ABR8ZET5_9FLAO</name>
<evidence type="ECO:0000313" key="4">
    <source>
        <dbReference type="Proteomes" id="UP000637299"/>
    </source>
</evidence>
<dbReference type="SUPFAM" id="SSF52833">
    <property type="entry name" value="Thioredoxin-like"/>
    <property type="match status" value="1"/>
</dbReference>
<dbReference type="PROSITE" id="PS51352">
    <property type="entry name" value="THIOREDOXIN_2"/>
    <property type="match status" value="1"/>
</dbReference>
<dbReference type="InterPro" id="IPR050553">
    <property type="entry name" value="Thioredoxin_ResA/DsbE_sf"/>
</dbReference>
<dbReference type="Proteomes" id="UP000637299">
    <property type="component" value="Unassembled WGS sequence"/>
</dbReference>
<feature type="compositionally biased region" description="Low complexity" evidence="1">
    <location>
        <begin position="479"/>
        <end position="518"/>
    </location>
</feature>